<dbReference type="PANTHER" id="PTHR11937">
    <property type="entry name" value="ACTIN"/>
    <property type="match status" value="1"/>
</dbReference>
<reference evidence="2 3" key="1">
    <citation type="submission" date="2024-02" db="EMBL/GenBank/DDBJ databases">
        <authorList>
            <person name="Daric V."/>
            <person name="Darras S."/>
        </authorList>
    </citation>
    <scope>NUCLEOTIDE SEQUENCE [LARGE SCALE GENOMIC DNA]</scope>
</reference>
<sequence>MFAENTIILDNGASALKISQANTDIRILPNAIFRSKTERRRNFISNQIDSCKDYSSLFYVLPFQKGYLLNWDVQRQIWDHVFGKEVLNLRCPETNIVITEPQFNFTSIQEAMNEIFFEEYEFKSILRTNSTTLSCHQYANENQDEDCCLVVDTGYSFTHIVPYYKKSKIVDAICRIDVGGKSLTNHLKEVISYRQLQVMDENYVINQVKEDACYVSMDFYRDMEMCKLKGKENKVLRDYVLPDYAQIKRGYVKPLDEISSNSKKTKSQEQMIRLTVERFTVPEIIFNPSDVGIPQMGLAEAILHSISKCPKEHQPHMLRNIILTGGNCMFPNFKERLERDVRCLAPDEFQVFITQPKNPTTYPCEGGVTWSKTQEIQEHWLTIEEYQEGGQAACARQFNDI</sequence>
<dbReference type="Gene3D" id="2.30.36.70">
    <property type="entry name" value="Actin, Chain A, domain 2"/>
    <property type="match status" value="1"/>
</dbReference>
<protein>
    <recommendedName>
        <fullName evidence="4">Actin-related protein 6</fullName>
    </recommendedName>
</protein>
<dbReference type="SUPFAM" id="SSF53067">
    <property type="entry name" value="Actin-like ATPase domain"/>
    <property type="match status" value="2"/>
</dbReference>
<dbReference type="Pfam" id="PF00022">
    <property type="entry name" value="Actin"/>
    <property type="match status" value="1"/>
</dbReference>
<keyword evidence="3" id="KW-1185">Reference proteome</keyword>
<dbReference type="Proteomes" id="UP001642483">
    <property type="component" value="Unassembled WGS sequence"/>
</dbReference>
<evidence type="ECO:0008006" key="4">
    <source>
        <dbReference type="Google" id="ProtNLM"/>
    </source>
</evidence>
<dbReference type="CDD" id="cd10210">
    <property type="entry name" value="ASKHA_NBD_Arp6"/>
    <property type="match status" value="1"/>
</dbReference>
<comment type="similarity">
    <text evidence="1">Belongs to the actin family.</text>
</comment>
<dbReference type="InterPro" id="IPR004000">
    <property type="entry name" value="Actin"/>
</dbReference>
<gene>
    <name evidence="2" type="ORF">CVLEPA_LOCUS14450</name>
</gene>
<organism evidence="2 3">
    <name type="scientific">Clavelina lepadiformis</name>
    <name type="common">Light-bulb sea squirt</name>
    <name type="synonym">Ascidia lepadiformis</name>
    <dbReference type="NCBI Taxonomy" id="159417"/>
    <lineage>
        <taxon>Eukaryota</taxon>
        <taxon>Metazoa</taxon>
        <taxon>Chordata</taxon>
        <taxon>Tunicata</taxon>
        <taxon>Ascidiacea</taxon>
        <taxon>Aplousobranchia</taxon>
        <taxon>Clavelinidae</taxon>
        <taxon>Clavelina</taxon>
    </lineage>
</organism>
<evidence type="ECO:0000256" key="1">
    <source>
        <dbReference type="RuleBase" id="RU000487"/>
    </source>
</evidence>
<dbReference type="SMART" id="SM00268">
    <property type="entry name" value="ACTIN"/>
    <property type="match status" value="1"/>
</dbReference>
<dbReference type="InterPro" id="IPR043129">
    <property type="entry name" value="ATPase_NBD"/>
</dbReference>
<dbReference type="Gene3D" id="3.30.420.40">
    <property type="match status" value="2"/>
</dbReference>
<evidence type="ECO:0000313" key="3">
    <source>
        <dbReference type="Proteomes" id="UP001642483"/>
    </source>
</evidence>
<comment type="caution">
    <text evidence="2">The sequence shown here is derived from an EMBL/GenBank/DDBJ whole genome shotgun (WGS) entry which is preliminary data.</text>
</comment>
<proteinExistence type="inferred from homology"/>
<evidence type="ECO:0000313" key="2">
    <source>
        <dbReference type="EMBL" id="CAK8683369.1"/>
    </source>
</evidence>
<name>A0ABP0FY71_CLALP</name>
<dbReference type="EMBL" id="CAWYQH010000097">
    <property type="protein sequence ID" value="CAK8683369.1"/>
    <property type="molecule type" value="Genomic_DNA"/>
</dbReference>
<accession>A0ABP0FY71</accession>
<dbReference type="Gene3D" id="3.90.640.10">
    <property type="entry name" value="Actin, Chain A, domain 4"/>
    <property type="match status" value="1"/>
</dbReference>